<feature type="compositionally biased region" description="Basic and acidic residues" evidence="6">
    <location>
        <begin position="96"/>
        <end position="113"/>
    </location>
</feature>
<keyword evidence="4 7" id="KW-1133">Transmembrane helix</keyword>
<dbReference type="EMBL" id="DXGK01000016">
    <property type="protein sequence ID" value="HIW69886.1"/>
    <property type="molecule type" value="Genomic_DNA"/>
</dbReference>
<evidence type="ECO:0000313" key="9">
    <source>
        <dbReference type="EMBL" id="HIW69886.1"/>
    </source>
</evidence>
<keyword evidence="5 7" id="KW-0472">Membrane</keyword>
<dbReference type="GO" id="GO:0005886">
    <property type="term" value="C:plasma membrane"/>
    <property type="evidence" value="ECO:0007669"/>
    <property type="project" value="UniProtKB-SubCell"/>
</dbReference>
<dbReference type="AlphaFoldDB" id="A0A9D1QNA0"/>
<name>A0A9D1QNA0_9LACO</name>
<evidence type="ECO:0000256" key="5">
    <source>
        <dbReference type="ARBA" id="ARBA00023136"/>
    </source>
</evidence>
<feature type="transmembrane region" description="Helical" evidence="7">
    <location>
        <begin position="40"/>
        <end position="65"/>
    </location>
</feature>
<evidence type="ECO:0000259" key="8">
    <source>
        <dbReference type="Pfam" id="PF04024"/>
    </source>
</evidence>
<evidence type="ECO:0000256" key="2">
    <source>
        <dbReference type="ARBA" id="ARBA00022475"/>
    </source>
</evidence>
<reference evidence="9" key="1">
    <citation type="journal article" date="2021" name="PeerJ">
        <title>Extensive microbial diversity within the chicken gut microbiome revealed by metagenomics and culture.</title>
        <authorList>
            <person name="Gilroy R."/>
            <person name="Ravi A."/>
            <person name="Getino M."/>
            <person name="Pursley I."/>
            <person name="Horton D.L."/>
            <person name="Alikhan N.F."/>
            <person name="Baker D."/>
            <person name="Gharbi K."/>
            <person name="Hall N."/>
            <person name="Watson M."/>
            <person name="Adriaenssens E.M."/>
            <person name="Foster-Nyarko E."/>
            <person name="Jarju S."/>
            <person name="Secka A."/>
            <person name="Antonio M."/>
            <person name="Oren A."/>
            <person name="Chaudhuri R.R."/>
            <person name="La Ragione R."/>
            <person name="Hildebrand F."/>
            <person name="Pallen M.J."/>
        </authorList>
    </citation>
    <scope>NUCLEOTIDE SEQUENCE</scope>
    <source>
        <strain evidence="9">ChiHejej3B27-2180</strain>
    </source>
</reference>
<reference evidence="9" key="2">
    <citation type="submission" date="2021-04" db="EMBL/GenBank/DDBJ databases">
        <authorList>
            <person name="Gilroy R."/>
        </authorList>
    </citation>
    <scope>NUCLEOTIDE SEQUENCE</scope>
    <source>
        <strain evidence="9">ChiHejej3B27-2180</strain>
    </source>
</reference>
<dbReference type="Pfam" id="PF04024">
    <property type="entry name" value="PspC"/>
    <property type="match status" value="1"/>
</dbReference>
<evidence type="ECO:0000256" key="3">
    <source>
        <dbReference type="ARBA" id="ARBA00022692"/>
    </source>
</evidence>
<feature type="domain" description="Phage shock protein PspC N-terminal" evidence="8">
    <location>
        <begin position="9"/>
        <end position="67"/>
    </location>
</feature>
<gene>
    <name evidence="9" type="ORF">H9876_00675</name>
</gene>
<proteinExistence type="predicted"/>
<evidence type="ECO:0000256" key="1">
    <source>
        <dbReference type="ARBA" id="ARBA00004162"/>
    </source>
</evidence>
<keyword evidence="2" id="KW-1003">Cell membrane</keyword>
<dbReference type="InterPro" id="IPR052027">
    <property type="entry name" value="PspC"/>
</dbReference>
<protein>
    <submittedName>
        <fullName evidence="9">PspC domain-containing protein</fullName>
    </submittedName>
</protein>
<evidence type="ECO:0000256" key="6">
    <source>
        <dbReference type="SAM" id="MobiDB-lite"/>
    </source>
</evidence>
<comment type="caution">
    <text evidence="9">The sequence shown here is derived from an EMBL/GenBank/DDBJ whole genome shotgun (WGS) entry which is preliminary data.</text>
</comment>
<sequence>MSKREEQQRRLYRSSTDRYLAGVFGGFGQYFHIKSNILRVIYVILTAISGIFPGILIYLMMALIIPPDPHDQGMLSVLTRMFSQRNPFSSRPQRKQLHDVHEEDVKEKKVDNK</sequence>
<feature type="region of interest" description="Disordered" evidence="6">
    <location>
        <begin position="86"/>
        <end position="113"/>
    </location>
</feature>
<evidence type="ECO:0000313" key="10">
    <source>
        <dbReference type="Proteomes" id="UP000886878"/>
    </source>
</evidence>
<evidence type="ECO:0000256" key="4">
    <source>
        <dbReference type="ARBA" id="ARBA00022989"/>
    </source>
</evidence>
<dbReference type="Proteomes" id="UP000886878">
    <property type="component" value="Unassembled WGS sequence"/>
</dbReference>
<evidence type="ECO:0000256" key="7">
    <source>
        <dbReference type="SAM" id="Phobius"/>
    </source>
</evidence>
<dbReference type="InterPro" id="IPR007168">
    <property type="entry name" value="Phageshock_PspC_N"/>
</dbReference>
<dbReference type="PANTHER" id="PTHR33885">
    <property type="entry name" value="PHAGE SHOCK PROTEIN C"/>
    <property type="match status" value="1"/>
</dbReference>
<accession>A0A9D1QNA0</accession>
<keyword evidence="3 7" id="KW-0812">Transmembrane</keyword>
<comment type="subcellular location">
    <subcellularLocation>
        <location evidence="1">Cell membrane</location>
        <topology evidence="1">Single-pass membrane protein</topology>
    </subcellularLocation>
</comment>
<organism evidence="9 10">
    <name type="scientific">Candidatus Limosilactobacillus merdipullorum</name>
    <dbReference type="NCBI Taxonomy" id="2838653"/>
    <lineage>
        <taxon>Bacteria</taxon>
        <taxon>Bacillati</taxon>
        <taxon>Bacillota</taxon>
        <taxon>Bacilli</taxon>
        <taxon>Lactobacillales</taxon>
        <taxon>Lactobacillaceae</taxon>
        <taxon>Limosilactobacillus</taxon>
    </lineage>
</organism>
<dbReference type="PANTHER" id="PTHR33885:SF3">
    <property type="entry name" value="PHAGE SHOCK PROTEIN C"/>
    <property type="match status" value="1"/>
</dbReference>